<reference evidence="4 5" key="2">
    <citation type="submission" date="2019-02" db="EMBL/GenBank/DDBJ databases">
        <title>'Lichenibacterium ramalinii' gen. nov. sp. nov., 'Lichenibacterium minor' gen. nov. sp. nov.</title>
        <authorList>
            <person name="Pankratov T."/>
        </authorList>
    </citation>
    <scope>NUCLEOTIDE SEQUENCE [LARGE SCALE GENOMIC DNA]</scope>
    <source>
        <strain evidence="4 5">RmlP026</strain>
    </source>
</reference>
<organism evidence="4 5">
    <name type="scientific">Lichenibacterium minor</name>
    <dbReference type="NCBI Taxonomy" id="2316528"/>
    <lineage>
        <taxon>Bacteria</taxon>
        <taxon>Pseudomonadati</taxon>
        <taxon>Pseudomonadota</taxon>
        <taxon>Alphaproteobacteria</taxon>
        <taxon>Hyphomicrobiales</taxon>
        <taxon>Lichenihabitantaceae</taxon>
        <taxon>Lichenibacterium</taxon>
    </lineage>
</organism>
<feature type="chain" id="PRO_5020779007" evidence="2">
    <location>
        <begin position="28"/>
        <end position="192"/>
    </location>
</feature>
<dbReference type="Proteomes" id="UP000290759">
    <property type="component" value="Unassembled WGS sequence"/>
</dbReference>
<comment type="caution">
    <text evidence="4">The sequence shown here is derived from an EMBL/GenBank/DDBJ whole genome shotgun (WGS) entry which is preliminary data.</text>
</comment>
<evidence type="ECO:0000313" key="4">
    <source>
        <dbReference type="EMBL" id="RYC31782.1"/>
    </source>
</evidence>
<evidence type="ECO:0000256" key="1">
    <source>
        <dbReference type="SAM" id="MobiDB-lite"/>
    </source>
</evidence>
<dbReference type="OrthoDB" id="9811671at2"/>
<evidence type="ECO:0000313" key="5">
    <source>
        <dbReference type="Proteomes" id="UP000290759"/>
    </source>
</evidence>
<name>A0A4Q2U5T3_9HYPH</name>
<proteinExistence type="predicted"/>
<feature type="region of interest" description="Disordered" evidence="1">
    <location>
        <begin position="146"/>
        <end position="192"/>
    </location>
</feature>
<evidence type="ECO:0000259" key="3">
    <source>
        <dbReference type="Pfam" id="PF09917"/>
    </source>
</evidence>
<reference evidence="4 5" key="1">
    <citation type="submission" date="2018-12" db="EMBL/GenBank/DDBJ databases">
        <authorList>
            <person name="Grouzdev D.S."/>
            <person name="Krutkina M.S."/>
        </authorList>
    </citation>
    <scope>NUCLEOTIDE SEQUENCE [LARGE SCALE GENOMIC DNA]</scope>
    <source>
        <strain evidence="4 5">RmlP026</strain>
    </source>
</reference>
<accession>A0A4Q2U5T3</accession>
<feature type="compositionally biased region" description="Low complexity" evidence="1">
    <location>
        <begin position="157"/>
        <end position="180"/>
    </location>
</feature>
<dbReference type="PANTHER" id="PTHR36919">
    <property type="entry name" value="BLR1215 PROTEIN"/>
    <property type="match status" value="1"/>
</dbReference>
<dbReference type="InterPro" id="IPR019223">
    <property type="entry name" value="DUF2147"/>
</dbReference>
<dbReference type="Pfam" id="PF09917">
    <property type="entry name" value="DUF2147"/>
    <property type="match status" value="1"/>
</dbReference>
<protein>
    <submittedName>
        <fullName evidence="4">DUF2147 domain-containing protein</fullName>
    </submittedName>
</protein>
<keyword evidence="5" id="KW-1185">Reference proteome</keyword>
<dbReference type="Gene3D" id="2.40.128.520">
    <property type="match status" value="1"/>
</dbReference>
<keyword evidence="2" id="KW-0732">Signal</keyword>
<dbReference type="AlphaFoldDB" id="A0A4Q2U5T3"/>
<feature type="domain" description="DUF2147" evidence="3">
    <location>
        <begin position="33"/>
        <end position="144"/>
    </location>
</feature>
<dbReference type="EMBL" id="QYBB01000011">
    <property type="protein sequence ID" value="RYC31782.1"/>
    <property type="molecule type" value="Genomic_DNA"/>
</dbReference>
<feature type="signal peptide" evidence="2">
    <location>
        <begin position="1"/>
        <end position="27"/>
    </location>
</feature>
<sequence length="192" mass="20621">MIMVRANNIAALGVLSLGIMGIGQAVAAEDPTGYWATEKNESQIHITHCGDKLCGNIFWMKEPSDGKGAMRLDKENEDEAKRKRTLLGLQLINMKPEDDYWKGTVYNPQNGKTYDATLKILSHTQVELKGCVAYILCGGQKWTREDPKTVNTAESGTAKPAAAHPEPAHPTPAGTAAHKASVPATGAATPPE</sequence>
<gene>
    <name evidence="4" type="ORF">D3273_11655</name>
</gene>
<evidence type="ECO:0000256" key="2">
    <source>
        <dbReference type="SAM" id="SignalP"/>
    </source>
</evidence>
<dbReference type="PANTHER" id="PTHR36919:SF2">
    <property type="entry name" value="BLL6627 PROTEIN"/>
    <property type="match status" value="1"/>
</dbReference>